<dbReference type="GeneID" id="18500909"/>
<accession>W8CZK4</accession>
<sequence>MSEVNTLMVNPGSAWYYRPSWYATIEDHMYLFRDTTNSELVTVADIDRHRYEADFYGYLRDVHEIKQPQYWYVILRTNHMTSPQEFGADNQAIYLPKTAVVDRVMELFKTAKGIG</sequence>
<evidence type="ECO:0000313" key="1">
    <source>
        <dbReference type="EMBL" id="AGX01731.1"/>
    </source>
</evidence>
<protein>
    <submittedName>
        <fullName evidence="1">Uncharacterized protein</fullName>
    </submittedName>
</protein>
<dbReference type="EMBL" id="KF623294">
    <property type="protein sequence ID" value="AGX01731.1"/>
    <property type="molecule type" value="Genomic_DNA"/>
</dbReference>
<proteinExistence type="predicted"/>
<dbReference type="KEGG" id="vg:18500909"/>
<evidence type="ECO:0000313" key="2">
    <source>
        <dbReference type="Proteomes" id="UP000204235"/>
    </source>
</evidence>
<organism evidence="1 2">
    <name type="scientific">Erwinia phage PhiEaH1</name>
    <dbReference type="NCBI Taxonomy" id="1401669"/>
    <lineage>
        <taxon>Viruses</taxon>
        <taxon>Duplodnaviria</taxon>
        <taxon>Heunggongvirae</taxon>
        <taxon>Uroviricota</taxon>
        <taxon>Caudoviricetes</taxon>
        <taxon>Chimalliviridae</taxon>
        <taxon>Iapetusvirus</taxon>
        <taxon>Iapetusvirus EaH1</taxon>
    </lineage>
</organism>
<reference evidence="1 2" key="1">
    <citation type="journal article" date="2014" name="FEMS Microbiol. Lett.">
        <title>The genome of the Erwinia amylovora phage PhiEaH1 reveals greater diversity and broadens the applicability of phages for the treatment of fire blight.</title>
        <authorList>
            <person name="Meczker K."/>
            <person name="Domotor D."/>
            <person name="Vass J."/>
            <person name="Rakhely G."/>
            <person name="Schneider G."/>
            <person name="Kovacs T."/>
        </authorList>
    </citation>
    <scope>NUCLEOTIDE SEQUENCE [LARGE SCALE GENOMIC DNA]</scope>
</reference>
<dbReference type="Proteomes" id="UP000204235">
    <property type="component" value="Segment"/>
</dbReference>
<keyword evidence="2" id="KW-1185">Reference proteome</keyword>
<dbReference type="RefSeq" id="YP_009010062.1">
    <property type="nucleotide sequence ID" value="NC_023610.1"/>
</dbReference>
<name>W8CZK4_9CAUD</name>